<dbReference type="EMBL" id="KV878127">
    <property type="protein sequence ID" value="OJJ00861.1"/>
    <property type="molecule type" value="Genomic_DNA"/>
</dbReference>
<evidence type="ECO:0000313" key="2">
    <source>
        <dbReference type="EMBL" id="OJJ00861.1"/>
    </source>
</evidence>
<reference evidence="3" key="1">
    <citation type="journal article" date="2017" name="Genome Biol.">
        <title>Comparative genomics reveals high biological diversity and specific adaptations in the industrially and medically important fungal genus Aspergillus.</title>
        <authorList>
            <person name="de Vries R.P."/>
            <person name="Riley R."/>
            <person name="Wiebenga A."/>
            <person name="Aguilar-Osorio G."/>
            <person name="Amillis S."/>
            <person name="Uchima C.A."/>
            <person name="Anderluh G."/>
            <person name="Asadollahi M."/>
            <person name="Askin M."/>
            <person name="Barry K."/>
            <person name="Battaglia E."/>
            <person name="Bayram O."/>
            <person name="Benocci T."/>
            <person name="Braus-Stromeyer S.A."/>
            <person name="Caldana C."/>
            <person name="Canovas D."/>
            <person name="Cerqueira G.C."/>
            <person name="Chen F."/>
            <person name="Chen W."/>
            <person name="Choi C."/>
            <person name="Clum A."/>
            <person name="Dos Santos R.A."/>
            <person name="Damasio A.R."/>
            <person name="Diallinas G."/>
            <person name="Emri T."/>
            <person name="Fekete E."/>
            <person name="Flipphi M."/>
            <person name="Freyberg S."/>
            <person name="Gallo A."/>
            <person name="Gournas C."/>
            <person name="Habgood R."/>
            <person name="Hainaut M."/>
            <person name="Harispe M.L."/>
            <person name="Henrissat B."/>
            <person name="Hilden K.S."/>
            <person name="Hope R."/>
            <person name="Hossain A."/>
            <person name="Karabika E."/>
            <person name="Karaffa L."/>
            <person name="Karanyi Z."/>
            <person name="Krasevec N."/>
            <person name="Kuo A."/>
            <person name="Kusch H."/>
            <person name="LaButti K."/>
            <person name="Lagendijk E.L."/>
            <person name="Lapidus A."/>
            <person name="Levasseur A."/>
            <person name="Lindquist E."/>
            <person name="Lipzen A."/>
            <person name="Logrieco A.F."/>
            <person name="MacCabe A."/>
            <person name="Maekelae M.R."/>
            <person name="Malavazi I."/>
            <person name="Melin P."/>
            <person name="Meyer V."/>
            <person name="Mielnichuk N."/>
            <person name="Miskei M."/>
            <person name="Molnar A.P."/>
            <person name="Mule G."/>
            <person name="Ngan C.Y."/>
            <person name="Orejas M."/>
            <person name="Orosz E."/>
            <person name="Ouedraogo J.P."/>
            <person name="Overkamp K.M."/>
            <person name="Park H.-S."/>
            <person name="Perrone G."/>
            <person name="Piumi F."/>
            <person name="Punt P.J."/>
            <person name="Ram A.F."/>
            <person name="Ramon A."/>
            <person name="Rauscher S."/>
            <person name="Record E."/>
            <person name="Riano-Pachon D.M."/>
            <person name="Robert V."/>
            <person name="Roehrig J."/>
            <person name="Ruller R."/>
            <person name="Salamov A."/>
            <person name="Salih N.S."/>
            <person name="Samson R.A."/>
            <person name="Sandor E."/>
            <person name="Sanguinetti M."/>
            <person name="Schuetze T."/>
            <person name="Sepcic K."/>
            <person name="Shelest E."/>
            <person name="Sherlock G."/>
            <person name="Sophianopoulou V."/>
            <person name="Squina F.M."/>
            <person name="Sun H."/>
            <person name="Susca A."/>
            <person name="Todd R.B."/>
            <person name="Tsang A."/>
            <person name="Unkles S.E."/>
            <person name="van de Wiele N."/>
            <person name="van Rossen-Uffink D."/>
            <person name="Oliveira J.V."/>
            <person name="Vesth T.C."/>
            <person name="Visser J."/>
            <person name="Yu J.-H."/>
            <person name="Zhou M."/>
            <person name="Andersen M.R."/>
            <person name="Archer D.B."/>
            <person name="Baker S.E."/>
            <person name="Benoit I."/>
            <person name="Brakhage A.A."/>
            <person name="Braus G.H."/>
            <person name="Fischer R."/>
            <person name="Frisvad J.C."/>
            <person name="Goldman G.H."/>
            <person name="Houbraken J."/>
            <person name="Oakley B."/>
            <person name="Pocsi I."/>
            <person name="Scazzocchio C."/>
            <person name="Seiboth B."/>
            <person name="vanKuyk P.A."/>
            <person name="Wortman J."/>
            <person name="Dyer P.S."/>
            <person name="Grigoriev I.V."/>
        </authorList>
    </citation>
    <scope>NUCLEOTIDE SEQUENCE [LARGE SCALE GENOMIC DNA]</scope>
    <source>
        <strain evidence="3">CBS 583.65</strain>
    </source>
</reference>
<protein>
    <recommendedName>
        <fullName evidence="1">DUF7587 domain-containing protein</fullName>
    </recommendedName>
</protein>
<feature type="domain" description="DUF7587" evidence="1">
    <location>
        <begin position="11"/>
        <end position="142"/>
    </location>
</feature>
<dbReference type="RefSeq" id="XP_040666623.1">
    <property type="nucleotide sequence ID" value="XM_040817201.1"/>
</dbReference>
<organism evidence="2 3">
    <name type="scientific">Aspergillus versicolor CBS 583.65</name>
    <dbReference type="NCBI Taxonomy" id="1036611"/>
    <lineage>
        <taxon>Eukaryota</taxon>
        <taxon>Fungi</taxon>
        <taxon>Dikarya</taxon>
        <taxon>Ascomycota</taxon>
        <taxon>Pezizomycotina</taxon>
        <taxon>Eurotiomycetes</taxon>
        <taxon>Eurotiomycetidae</taxon>
        <taxon>Eurotiales</taxon>
        <taxon>Aspergillaceae</taxon>
        <taxon>Aspergillus</taxon>
        <taxon>Aspergillus subgen. Nidulantes</taxon>
    </lineage>
</organism>
<name>A0A1L9PH76_ASPVE</name>
<dbReference type="GeneID" id="63732712"/>
<dbReference type="OrthoDB" id="2639948at2759"/>
<dbReference type="AlphaFoldDB" id="A0A1L9PH76"/>
<keyword evidence="3" id="KW-1185">Reference proteome</keyword>
<sequence>METLRTDINEAPPRFYRVQAGLSRVACAELGFQSSSRTSVDSEDQLIEAIQRRLDWTNEKESPFIPVFSDYQKAHTWALALTTLGVADVRIAEIDSSELAGAIMFSIKRARDVLGSNIPADDRHDGEWLIRDWIPSTAVVRWINSEEIQRDFRQIWRSGQTKDIPLHQETDIPGWMHTRKGFCAPEEKWQRGDRYVSDVQH</sequence>
<gene>
    <name evidence="2" type="ORF">ASPVEDRAFT_82413</name>
</gene>
<accession>A0A1L9PH76</accession>
<dbReference type="Pfam" id="PF24494">
    <property type="entry name" value="DUF7587"/>
    <property type="match status" value="1"/>
</dbReference>
<dbReference type="PANTHER" id="PTHR40781">
    <property type="match status" value="1"/>
</dbReference>
<proteinExistence type="predicted"/>
<dbReference type="Proteomes" id="UP000184073">
    <property type="component" value="Unassembled WGS sequence"/>
</dbReference>
<dbReference type="InterPro" id="IPR056009">
    <property type="entry name" value="DUF7587"/>
</dbReference>
<dbReference type="VEuPathDB" id="FungiDB:ASPVEDRAFT_82413"/>
<evidence type="ECO:0000313" key="3">
    <source>
        <dbReference type="Proteomes" id="UP000184073"/>
    </source>
</evidence>
<dbReference type="PANTHER" id="PTHR40781:SF1">
    <property type="match status" value="1"/>
</dbReference>
<evidence type="ECO:0000259" key="1">
    <source>
        <dbReference type="Pfam" id="PF24494"/>
    </source>
</evidence>